<proteinExistence type="predicted"/>
<feature type="repeat" description="ANK" evidence="3">
    <location>
        <begin position="1507"/>
        <end position="1533"/>
    </location>
</feature>
<dbReference type="InterPro" id="IPR036770">
    <property type="entry name" value="Ankyrin_rpt-contain_sf"/>
</dbReference>
<dbReference type="Gene3D" id="3.40.50.300">
    <property type="entry name" value="P-loop containing nucleotide triphosphate hydrolases"/>
    <property type="match status" value="1"/>
</dbReference>
<sequence length="2453" mass="277922">MSDPLSLAASIAGLISLADVTFKYTYKFVRAAKDAKADVSALADEINNLGSVLRVLEALASDMEAEGDQFDPTLRNHYLNHCFKTLSRIEMKTKKATERFVRSKVDSIYQHLKWPFSSSETNSLLDELSRHKETINMALAADSMQKLQISLTKMDKLGESISKVEKIVKRIEINTLIDLNAQKQQVLNYFMKADPQDNLATSIKLRHSMTGLWLTESTDFVRWIETPGSKLWLTGIPGAGKTVLAGSVIQEALSRSYANHSIAVAFFFCDYKDPKTWETANILGAIANQLARQRKEAFEILNLYYDDLHPPDHFITIPDQDEVRTRISQMLDLFDQTIVIIDGLDECGDHTEDVIDTLMQMTEDSENTSLAVFSRDHYNIRVHLETEFEVIPIIARTNDIQLFRWVVCQLDYLCDCAHDEERREALNKLPPDLPESYRRLLERVNRCSPRVQDMVQKCLHFLTINDAKLTIGELRQAISAPTQIGETLNESNTVTEQEILRRCSSLIRKSTDGNHFEFAHFSVREFLQSRSAVFSSPGLEKYWIDWNSTCALFSTQCLLFLQMANFNAVPIEFEEVFISNISNLTCQIKETYPFYNHAATWWLRNTKDGLDNSAVLTLVQSLFNPSKRACFMLWAVEILQQVAALDHILSGRNFYEEACRIVIQSSFRPLHMAAALNISEICGSLLLDEPDPNRRFETANYLDLAFISVLGIPGMPHLSAEKSKEYWRVRNAVELFLPSFERRNKTIDCLIAKEAQPSSHRISQSSASVLSITCVLAATYNNLSPITKFLSLNTTPTLSEIKVLGHWINTAEPYDKPAELSAKGLLQFIDQRKAQSTDWGREAVSTVLKWRLKSGFTFMRDMTFQPMSDFSSTELGMTQIHTAIRSDNVDIIERWLNDGHHRKERLRLADEHKIMHFAVQHDALRVFKHLVDAGCDPYTTNDQGNLPVHEAVRRSESRYLEVLRTFKDAGVSLFTPDARGNNILHIYWIIREEAHGFFKHMYDLDPQGVIKGFQMINSENQTPLTLLLSTQYHHLVDLRKFLSWMSGLLMSYEGASNPSKPVDIEKAIDYLLTSSQEFRAMTKVDPIPLHFVGCHNSLEQVQVMTRVYPEAISCRHEARLPIQRYISDVLHRKKMPINLDIIRSLIPKNLSRRQENNEPTLWEWILKAPHKYIGNRHHDICAILMHHGIMQAHEKQVKRSGLLSLGLALDRPGFLRTVRKVIEHTEYWNEVRNSKQVSSLFQYVITCENLDMIEFMLEKDANLHCHDGVSSPIEVAFQGTVALKICNSESGIQIYKKILEHADTEKLVSPSAYQNLSLLHMLATDKDTSTILWLVEELICRGLEINQPGSGYNRDSAVNHHIRKHSFQIAELLLQKGASPLIDGVLSFEAIRSAIKVDNVAFLELIVAHTGKLSAEVSWIDSEPFYAVNENVVRDLLVDPANALHVASNSKSLACLKYLLEEGLAKKEALVQHQDFTPLHVASFMNSLEAVELLLGHGLDVAARNSLYQTPLHLAAQVGSLAVVKCLLRHGASDCFDAFVKTAEAVALELGFVRIVYTLQEAKNEEARREHGKRRGSEKTGDHLATAFERAVRAYDYAGITTLMDSGCSIDVHMPTKQGGSALILALELESPAMVKWLFEHGASVLSAKYTNGVEDSVIEIASARAIFSNQLTDIVRRYWLQGGNLVTDEDFPFHDAVWNSNTLGLAALINGCRTHIDAKGGKDLSAILNRQSLSVFYGTNNWRSGTHHAFTTPLHIASWLGNKPGVSLMLNHGALVDASDGNGWTPLMYARSVDMACHLIRLGASTSAFCRFGSLTSMTRWFGPELFQKLYELLPRGLPEELLDQRSPQQFPTTCDDIPITGAILGKMSELQQDLLAEDHAGRSLMHCIACEDDLFYFALNNYPDLKDIGPFPWHLEWRSFSSLAFLTSSFRKYRRYVPFESFKTFLNLEPSRGWSPLCRAAASNIVTIVENCLDMGADIDFEGCPLGSAVMIASACGSLEAVLSLVRKGASVTYTSEDRFKSCYLLAGAQSVKDWLLVGRYRDVMTLTDGSDTAPTKEESLWSGYEKVKVVLYGKRARGPDESEKDYRRRLATLKRSLHGKIVYSNVHKPTTGTGTELAGRSGLGVKDELSTSLSTRLNARADFKKGRYTLATEWQFSRSLSFHRTFLLIERLNMDSNHWKLIPASSREIFDLEDIDKKVNRILNVAMRSGLSSFSLQVCPVRGDEVCHYHFYFELGKRIQFRDVEGNVTSIVGLAMWMESYGPRWGTLIVRFVIRDRPFPEPLLANFQFPLRDAQTSRCTNLLDVINLLLGVPGEELDDESRFDLTQFRFCPFSDDIRGYRDALTQWMIRLCNNDFVGWWSHRQSIMNTIYVLNLDDYEGDEYSDEHGNNGFGRIIGLNYYHNAELTTEGRLIVHMTPRLIRCGVWIDPEFHRAERFGEVDLPYKSESLV</sequence>
<dbReference type="Pfam" id="PF24883">
    <property type="entry name" value="NPHP3_N"/>
    <property type="match status" value="1"/>
</dbReference>
<evidence type="ECO:0008006" key="8">
    <source>
        <dbReference type="Google" id="ProtNLM"/>
    </source>
</evidence>
<feature type="repeat" description="ANK" evidence="3">
    <location>
        <begin position="1750"/>
        <end position="1782"/>
    </location>
</feature>
<dbReference type="PROSITE" id="PS50088">
    <property type="entry name" value="ANK_REPEAT"/>
    <property type="match status" value="3"/>
</dbReference>
<dbReference type="InterPro" id="IPR027417">
    <property type="entry name" value="P-loop_NTPase"/>
</dbReference>
<evidence type="ECO:0000256" key="2">
    <source>
        <dbReference type="ARBA" id="ARBA00023043"/>
    </source>
</evidence>
<evidence type="ECO:0000256" key="1">
    <source>
        <dbReference type="ARBA" id="ARBA00022737"/>
    </source>
</evidence>
<dbReference type="SMART" id="SM00248">
    <property type="entry name" value="ANK"/>
    <property type="match status" value="14"/>
</dbReference>
<keyword evidence="7" id="KW-1185">Reference proteome</keyword>
<dbReference type="InterPro" id="IPR031348">
    <property type="entry name" value="PigL_N"/>
</dbReference>
<dbReference type="PROSITE" id="PS50297">
    <property type="entry name" value="ANK_REP_REGION"/>
    <property type="match status" value="3"/>
</dbReference>
<reference evidence="6 7" key="1">
    <citation type="submission" date="2020-02" db="EMBL/GenBank/DDBJ databases">
        <title>Identification and distribution of gene clusters putatively required for synthesis of sphingolipid metabolism inhibitors in phylogenetically diverse species of the filamentous fungus Fusarium.</title>
        <authorList>
            <person name="Kim H.-S."/>
            <person name="Busman M."/>
            <person name="Brown D.W."/>
            <person name="Divon H."/>
            <person name="Uhlig S."/>
            <person name="Proctor R.H."/>
        </authorList>
    </citation>
    <scope>NUCLEOTIDE SEQUENCE [LARGE SCALE GENOMIC DNA]</scope>
    <source>
        <strain evidence="6 7">NRRL 2903</strain>
    </source>
</reference>
<dbReference type="Pfam" id="PF00023">
    <property type="entry name" value="Ank"/>
    <property type="match status" value="2"/>
</dbReference>
<dbReference type="SUPFAM" id="SSF52540">
    <property type="entry name" value="P-loop containing nucleoside triphosphate hydrolases"/>
    <property type="match status" value="1"/>
</dbReference>
<keyword evidence="2 3" id="KW-0040">ANK repeat</keyword>
<dbReference type="SUPFAM" id="SSF48403">
    <property type="entry name" value="Ankyrin repeat"/>
    <property type="match status" value="3"/>
</dbReference>
<organism evidence="6 7">
    <name type="scientific">Fusarium austroamericanum</name>
    <dbReference type="NCBI Taxonomy" id="282268"/>
    <lineage>
        <taxon>Eukaryota</taxon>
        <taxon>Fungi</taxon>
        <taxon>Dikarya</taxon>
        <taxon>Ascomycota</taxon>
        <taxon>Pezizomycotina</taxon>
        <taxon>Sordariomycetes</taxon>
        <taxon>Hypocreomycetidae</taxon>
        <taxon>Hypocreales</taxon>
        <taxon>Nectriaceae</taxon>
        <taxon>Fusarium</taxon>
    </lineage>
</organism>
<gene>
    <name evidence="6" type="ORF">FAUST_1887</name>
</gene>
<name>A0AAN6C7Q8_FUSAU</name>
<dbReference type="Gene3D" id="1.25.40.20">
    <property type="entry name" value="Ankyrin repeat-containing domain"/>
    <property type="match status" value="4"/>
</dbReference>
<comment type="caution">
    <text evidence="6">The sequence shown here is derived from an EMBL/GenBank/DDBJ whole genome shotgun (WGS) entry which is preliminary data.</text>
</comment>
<evidence type="ECO:0000259" key="5">
    <source>
        <dbReference type="Pfam" id="PF24883"/>
    </source>
</evidence>
<dbReference type="EMBL" id="JAAMOD010000041">
    <property type="protein sequence ID" value="KAF5245232.1"/>
    <property type="molecule type" value="Genomic_DNA"/>
</dbReference>
<keyword evidence="1" id="KW-0677">Repeat</keyword>
<evidence type="ECO:0000259" key="4">
    <source>
        <dbReference type="Pfam" id="PF17111"/>
    </source>
</evidence>
<feature type="domain" description="Azaphilone pigments biosynthesis cluster protein L N-terminal" evidence="4">
    <location>
        <begin position="3"/>
        <end position="163"/>
    </location>
</feature>
<dbReference type="Pfam" id="PF12796">
    <property type="entry name" value="Ank_2"/>
    <property type="match status" value="1"/>
</dbReference>
<feature type="repeat" description="ANK" evidence="3">
    <location>
        <begin position="1474"/>
        <end position="1506"/>
    </location>
</feature>
<protein>
    <recommendedName>
        <fullName evidence="8">Ankyrin</fullName>
    </recommendedName>
</protein>
<dbReference type="Proteomes" id="UP000537989">
    <property type="component" value="Unassembled WGS sequence"/>
</dbReference>
<dbReference type="PANTHER" id="PTHR24198">
    <property type="entry name" value="ANKYRIN REPEAT AND PROTEIN KINASE DOMAIN-CONTAINING PROTEIN"/>
    <property type="match status" value="1"/>
</dbReference>
<dbReference type="InterPro" id="IPR056884">
    <property type="entry name" value="NPHP3-like_N"/>
</dbReference>
<evidence type="ECO:0000313" key="7">
    <source>
        <dbReference type="Proteomes" id="UP000537989"/>
    </source>
</evidence>
<evidence type="ECO:0000313" key="6">
    <source>
        <dbReference type="EMBL" id="KAF5245232.1"/>
    </source>
</evidence>
<feature type="domain" description="Nephrocystin 3-like N-terminal" evidence="5">
    <location>
        <begin position="210"/>
        <end position="375"/>
    </location>
</feature>
<evidence type="ECO:0000256" key="3">
    <source>
        <dbReference type="PROSITE-ProRule" id="PRU00023"/>
    </source>
</evidence>
<dbReference type="Pfam" id="PF17111">
    <property type="entry name" value="PigL_N"/>
    <property type="match status" value="1"/>
</dbReference>
<dbReference type="PANTHER" id="PTHR24198:SF165">
    <property type="entry name" value="ANKYRIN REPEAT-CONTAINING PROTEIN-RELATED"/>
    <property type="match status" value="1"/>
</dbReference>
<dbReference type="InterPro" id="IPR002110">
    <property type="entry name" value="Ankyrin_rpt"/>
</dbReference>
<accession>A0AAN6C7Q8</accession>